<dbReference type="InterPro" id="IPR001810">
    <property type="entry name" value="F-box_dom"/>
</dbReference>
<feature type="domain" description="F-box" evidence="1">
    <location>
        <begin position="9"/>
        <end position="55"/>
    </location>
</feature>
<sequence>MSNNKANSKKGILNLPVEVKLDILKFLKFNQLLSVQQTNYHFYCLIRQNERILSCRGLYSVEIFGSNLNELAIKCYYSIFNIESGIFNIPLDNRLMKKWQSAVDRQIPVYLSTCDTPPNNKLYTRVDMRYWGAYILKLPIYPQDIEEMKIVRCWLEKLFLCTYEHAEFEKYFYNPEMIKILFENEENIPTQFRADECTLTFCKHNIENLLKFNLDHLIITHGLTINLKFFEEQEMCNKYLLELLLNGGKNIHSLWIRGLKQQTLFDLFIKKIETSKDCSNIISEILFGFCFVPTLNLDHLRTEKIPDIKYKLENIYNTKMIFGIFCYDFNGYDNTGVKKIFYK</sequence>
<gene>
    <name evidence="2" type="ORF">MENT_LOCUS16018</name>
</gene>
<proteinExistence type="predicted"/>
<dbReference type="EMBL" id="CAJEWN010000098">
    <property type="protein sequence ID" value="CAD2163479.1"/>
    <property type="molecule type" value="Genomic_DNA"/>
</dbReference>
<evidence type="ECO:0000313" key="3">
    <source>
        <dbReference type="Proteomes" id="UP000580250"/>
    </source>
</evidence>
<evidence type="ECO:0000259" key="1">
    <source>
        <dbReference type="PROSITE" id="PS50181"/>
    </source>
</evidence>
<organism evidence="2 3">
    <name type="scientific">Meloidogyne enterolobii</name>
    <name type="common">Root-knot nematode worm</name>
    <name type="synonym">Meloidogyne mayaguensis</name>
    <dbReference type="NCBI Taxonomy" id="390850"/>
    <lineage>
        <taxon>Eukaryota</taxon>
        <taxon>Metazoa</taxon>
        <taxon>Ecdysozoa</taxon>
        <taxon>Nematoda</taxon>
        <taxon>Chromadorea</taxon>
        <taxon>Rhabditida</taxon>
        <taxon>Tylenchina</taxon>
        <taxon>Tylenchomorpha</taxon>
        <taxon>Tylenchoidea</taxon>
        <taxon>Meloidogynidae</taxon>
        <taxon>Meloidogyninae</taxon>
        <taxon>Meloidogyne</taxon>
    </lineage>
</organism>
<dbReference type="PROSITE" id="PS50181">
    <property type="entry name" value="FBOX"/>
    <property type="match status" value="1"/>
</dbReference>
<protein>
    <recommendedName>
        <fullName evidence="1">F-box domain-containing protein</fullName>
    </recommendedName>
</protein>
<reference evidence="2 3" key="1">
    <citation type="submission" date="2020-08" db="EMBL/GenBank/DDBJ databases">
        <authorList>
            <person name="Koutsovoulos G."/>
            <person name="Danchin GJ E."/>
        </authorList>
    </citation>
    <scope>NUCLEOTIDE SEQUENCE [LARGE SCALE GENOMIC DNA]</scope>
</reference>
<dbReference type="AlphaFoldDB" id="A0A6V7UQ93"/>
<accession>A0A6V7UQ93</accession>
<dbReference type="SUPFAM" id="SSF81383">
    <property type="entry name" value="F-box domain"/>
    <property type="match status" value="1"/>
</dbReference>
<dbReference type="InterPro" id="IPR036047">
    <property type="entry name" value="F-box-like_dom_sf"/>
</dbReference>
<evidence type="ECO:0000313" key="2">
    <source>
        <dbReference type="EMBL" id="CAD2163479.1"/>
    </source>
</evidence>
<dbReference type="Pfam" id="PF12937">
    <property type="entry name" value="F-box-like"/>
    <property type="match status" value="1"/>
</dbReference>
<dbReference type="Proteomes" id="UP000580250">
    <property type="component" value="Unassembled WGS sequence"/>
</dbReference>
<comment type="caution">
    <text evidence="2">The sequence shown here is derived from an EMBL/GenBank/DDBJ whole genome shotgun (WGS) entry which is preliminary data.</text>
</comment>
<name>A0A6V7UQ93_MELEN</name>